<dbReference type="Gene3D" id="3.40.50.300">
    <property type="entry name" value="P-loop containing nucleotide triphosphate hydrolases"/>
    <property type="match status" value="2"/>
</dbReference>
<feature type="coiled-coil region" evidence="10">
    <location>
        <begin position="242"/>
        <end position="269"/>
    </location>
</feature>
<proteinExistence type="inferred from homology"/>
<sequence>MLAELHVRDLGVIADLQLVLDGGMTALTGETGAGKTLVVEAIELLMGGRADAVLVRPGAEEARVEGRFVTRDGENETVLARAVPRNGRSRAYIDGRLATATELGELGRGLVDLHGQHAHQSLLSARSQRAALDRFASVDLAPLTRARDRVRVVDDALASLGGDARARARELDLLRFQLAELEAAHVVDPDEDRALEAEEDALADAAAHRDAASTAYDALLGDGGALDAVGHAMGAVAGRRPFADLESRLRTLQAELAEAASDLRQAGDAIVDEPERLDQVRARRRMLRDLCRKYGEQLSEVMAFESEARTRLTELESHGVRVEALEGERDVACKAVERAGAAVARARRTAAPDLAARVQEHLRALAMPSARLEVVVDGPGPADDVEFLLAANRGAAPLPLAKVASGGELARAMLAARLVLSDAPPTLVFDEVDAGVGGEAAVAVGRALAELAMAHQVLVVTHLPQVAAFADHQVVVTKDERGGQTVASARTVNGPDRVVELSRMLSGQPSSGTARDHAEELLATAAAQRRAR</sequence>
<dbReference type="AlphaFoldDB" id="A0A6J4HSJ4"/>
<dbReference type="NCBIfam" id="TIGR00634">
    <property type="entry name" value="recN"/>
    <property type="match status" value="1"/>
</dbReference>
<evidence type="ECO:0000256" key="9">
    <source>
        <dbReference type="PIRNR" id="PIRNR003128"/>
    </source>
</evidence>
<protein>
    <recommendedName>
        <fullName evidence="3 9">DNA repair protein RecN</fullName>
    </recommendedName>
    <alternativeName>
        <fullName evidence="8 9">Recombination protein N</fullName>
    </alternativeName>
</protein>
<gene>
    <name evidence="12" type="ORF">AVDCRST_MAG10-1221</name>
</gene>
<evidence type="ECO:0000256" key="10">
    <source>
        <dbReference type="SAM" id="Coils"/>
    </source>
</evidence>
<evidence type="ECO:0000256" key="2">
    <source>
        <dbReference type="ARBA" id="ARBA00009441"/>
    </source>
</evidence>
<keyword evidence="6" id="KW-0067">ATP-binding</keyword>
<evidence type="ECO:0000256" key="5">
    <source>
        <dbReference type="ARBA" id="ARBA00022763"/>
    </source>
</evidence>
<dbReference type="Pfam" id="PF02463">
    <property type="entry name" value="SMC_N"/>
    <property type="match status" value="1"/>
</dbReference>
<keyword evidence="5 9" id="KW-0227">DNA damage</keyword>
<dbReference type="EMBL" id="CADCTB010000082">
    <property type="protein sequence ID" value="CAA9232112.1"/>
    <property type="molecule type" value="Genomic_DNA"/>
</dbReference>
<name>A0A6J4HSJ4_9ACTN</name>
<dbReference type="GO" id="GO:0009432">
    <property type="term" value="P:SOS response"/>
    <property type="evidence" value="ECO:0007669"/>
    <property type="project" value="TreeGrafter"/>
</dbReference>
<dbReference type="GO" id="GO:0006310">
    <property type="term" value="P:DNA recombination"/>
    <property type="evidence" value="ECO:0007669"/>
    <property type="project" value="InterPro"/>
</dbReference>
<accession>A0A6J4HSJ4</accession>
<dbReference type="InterPro" id="IPR027417">
    <property type="entry name" value="P-loop_NTPase"/>
</dbReference>
<dbReference type="GO" id="GO:0006281">
    <property type="term" value="P:DNA repair"/>
    <property type="evidence" value="ECO:0007669"/>
    <property type="project" value="UniProtKB-KW"/>
</dbReference>
<evidence type="ECO:0000313" key="12">
    <source>
        <dbReference type="EMBL" id="CAA9232112.1"/>
    </source>
</evidence>
<dbReference type="InterPro" id="IPR003395">
    <property type="entry name" value="RecF/RecN/SMC_N"/>
</dbReference>
<evidence type="ECO:0000256" key="3">
    <source>
        <dbReference type="ARBA" id="ARBA00021315"/>
    </source>
</evidence>
<keyword evidence="10" id="KW-0175">Coiled coil</keyword>
<keyword evidence="4" id="KW-0547">Nucleotide-binding</keyword>
<dbReference type="GO" id="GO:0005524">
    <property type="term" value="F:ATP binding"/>
    <property type="evidence" value="ECO:0007669"/>
    <property type="project" value="UniProtKB-KW"/>
</dbReference>
<evidence type="ECO:0000256" key="4">
    <source>
        <dbReference type="ARBA" id="ARBA00022741"/>
    </source>
</evidence>
<evidence type="ECO:0000256" key="8">
    <source>
        <dbReference type="ARBA" id="ARBA00033408"/>
    </source>
</evidence>
<dbReference type="PANTHER" id="PTHR11059:SF0">
    <property type="entry name" value="DNA REPAIR PROTEIN RECN"/>
    <property type="match status" value="1"/>
</dbReference>
<dbReference type="PIRSF" id="PIRSF003128">
    <property type="entry name" value="RecN"/>
    <property type="match status" value="1"/>
</dbReference>
<evidence type="ECO:0000256" key="1">
    <source>
        <dbReference type="ARBA" id="ARBA00003618"/>
    </source>
</evidence>
<comment type="similarity">
    <text evidence="2 9">Belongs to the RecN family.</text>
</comment>
<comment type="function">
    <text evidence="1 9">May be involved in recombinational repair of damaged DNA.</text>
</comment>
<dbReference type="InterPro" id="IPR004604">
    <property type="entry name" value="DNA_recomb/repair_RecN"/>
</dbReference>
<dbReference type="PANTHER" id="PTHR11059">
    <property type="entry name" value="DNA REPAIR PROTEIN RECN"/>
    <property type="match status" value="1"/>
</dbReference>
<organism evidence="12">
    <name type="scientific">uncultured Acidimicrobiales bacterium</name>
    <dbReference type="NCBI Taxonomy" id="310071"/>
    <lineage>
        <taxon>Bacteria</taxon>
        <taxon>Bacillati</taxon>
        <taxon>Actinomycetota</taxon>
        <taxon>Acidimicrobiia</taxon>
        <taxon>Acidimicrobiales</taxon>
        <taxon>environmental samples</taxon>
    </lineage>
</organism>
<keyword evidence="7 9" id="KW-0234">DNA repair</keyword>
<dbReference type="SUPFAM" id="SSF52540">
    <property type="entry name" value="P-loop containing nucleoside triphosphate hydrolases"/>
    <property type="match status" value="1"/>
</dbReference>
<dbReference type="CDD" id="cd03241">
    <property type="entry name" value="ABC_RecN"/>
    <property type="match status" value="1"/>
</dbReference>
<evidence type="ECO:0000256" key="6">
    <source>
        <dbReference type="ARBA" id="ARBA00022840"/>
    </source>
</evidence>
<evidence type="ECO:0000256" key="7">
    <source>
        <dbReference type="ARBA" id="ARBA00023204"/>
    </source>
</evidence>
<evidence type="ECO:0000259" key="11">
    <source>
        <dbReference type="Pfam" id="PF02463"/>
    </source>
</evidence>
<feature type="domain" description="RecF/RecN/SMC N-terminal" evidence="11">
    <location>
        <begin position="16"/>
        <end position="482"/>
    </location>
</feature>
<reference evidence="12" key="1">
    <citation type="submission" date="2020-02" db="EMBL/GenBank/DDBJ databases">
        <authorList>
            <person name="Meier V. D."/>
        </authorList>
    </citation>
    <scope>NUCLEOTIDE SEQUENCE</scope>
    <source>
        <strain evidence="12">AVDCRST_MAG10</strain>
    </source>
</reference>
<dbReference type="GO" id="GO:0043590">
    <property type="term" value="C:bacterial nucleoid"/>
    <property type="evidence" value="ECO:0007669"/>
    <property type="project" value="TreeGrafter"/>
</dbReference>